<name>A0A7J7Z6C5_MYOMY</name>
<feature type="region of interest" description="Disordered" evidence="1">
    <location>
        <begin position="99"/>
        <end position="124"/>
    </location>
</feature>
<evidence type="ECO:0000313" key="3">
    <source>
        <dbReference type="Proteomes" id="UP000527355"/>
    </source>
</evidence>
<dbReference type="EMBL" id="JABWUV010000003">
    <property type="protein sequence ID" value="KAF6369250.1"/>
    <property type="molecule type" value="Genomic_DNA"/>
</dbReference>
<gene>
    <name evidence="2" type="ORF">mMyoMyo1_010628</name>
</gene>
<keyword evidence="3" id="KW-1185">Reference proteome</keyword>
<evidence type="ECO:0000313" key="2">
    <source>
        <dbReference type="EMBL" id="KAF6369250.1"/>
    </source>
</evidence>
<comment type="caution">
    <text evidence="2">The sequence shown here is derived from an EMBL/GenBank/DDBJ whole genome shotgun (WGS) entry which is preliminary data.</text>
</comment>
<feature type="compositionally biased region" description="Gly residues" evidence="1">
    <location>
        <begin position="106"/>
        <end position="124"/>
    </location>
</feature>
<accession>A0A7J7Z6C5</accession>
<reference evidence="2 3" key="1">
    <citation type="journal article" date="2020" name="Nature">
        <title>Six reference-quality genomes reveal evolution of bat adaptations.</title>
        <authorList>
            <person name="Jebb D."/>
            <person name="Huang Z."/>
            <person name="Pippel M."/>
            <person name="Hughes G.M."/>
            <person name="Lavrichenko K."/>
            <person name="Devanna P."/>
            <person name="Winkler S."/>
            <person name="Jermiin L.S."/>
            <person name="Skirmuntt E.C."/>
            <person name="Katzourakis A."/>
            <person name="Burkitt-Gray L."/>
            <person name="Ray D.A."/>
            <person name="Sullivan K.A.M."/>
            <person name="Roscito J.G."/>
            <person name="Kirilenko B.M."/>
            <person name="Davalos L.M."/>
            <person name="Corthals A.P."/>
            <person name="Power M.L."/>
            <person name="Jones G."/>
            <person name="Ransome R.D."/>
            <person name="Dechmann D.K.N."/>
            <person name="Locatelli A.G."/>
            <person name="Puechmaille S.J."/>
            <person name="Fedrigo O."/>
            <person name="Jarvis E.D."/>
            <person name="Hiller M."/>
            <person name="Vernes S.C."/>
            <person name="Myers E.W."/>
            <person name="Teeling E.C."/>
        </authorList>
    </citation>
    <scope>NUCLEOTIDE SEQUENCE [LARGE SCALE GENOMIC DNA]</scope>
    <source>
        <strain evidence="2">MMyoMyo1</strain>
        <tissue evidence="2">Flight muscle</tissue>
    </source>
</reference>
<organism evidence="2 3">
    <name type="scientific">Myotis myotis</name>
    <name type="common">Greater mouse-eared bat</name>
    <name type="synonym">Vespertilio myotis</name>
    <dbReference type="NCBI Taxonomy" id="51298"/>
    <lineage>
        <taxon>Eukaryota</taxon>
        <taxon>Metazoa</taxon>
        <taxon>Chordata</taxon>
        <taxon>Craniata</taxon>
        <taxon>Vertebrata</taxon>
        <taxon>Euteleostomi</taxon>
        <taxon>Mammalia</taxon>
        <taxon>Eutheria</taxon>
        <taxon>Laurasiatheria</taxon>
        <taxon>Chiroptera</taxon>
        <taxon>Yangochiroptera</taxon>
        <taxon>Vespertilionidae</taxon>
        <taxon>Myotis</taxon>
    </lineage>
</organism>
<dbReference type="Proteomes" id="UP000527355">
    <property type="component" value="Unassembled WGS sequence"/>
</dbReference>
<proteinExistence type="predicted"/>
<evidence type="ECO:0000256" key="1">
    <source>
        <dbReference type="SAM" id="MobiDB-lite"/>
    </source>
</evidence>
<dbReference type="AlphaFoldDB" id="A0A7J7Z6C5"/>
<protein>
    <submittedName>
        <fullName evidence="2">Uncharacterized protein</fullName>
    </submittedName>
</protein>
<sequence length="124" mass="12222">MGWLGGGAVDDRLVGPVPDCAEGLIGGGLTMGRGLRAVDQLALPQNGTGEGWLASSTPIDVGAANWGSSWLGEVALPISVVVTHWGWGQLGLGPQVVGQPAPPPIGVGGGDQEWGHPGGGAAEG</sequence>